<evidence type="ECO:0000259" key="2">
    <source>
        <dbReference type="Pfam" id="PF18935"/>
    </source>
</evidence>
<dbReference type="Pfam" id="PF18935">
    <property type="entry name" value="DUF5683"/>
    <property type="match status" value="1"/>
</dbReference>
<keyword evidence="4" id="KW-1185">Reference proteome</keyword>
<gene>
    <name evidence="3" type="ORF">FHR24_000998</name>
</gene>
<evidence type="ECO:0000313" key="4">
    <source>
        <dbReference type="Proteomes" id="UP000745859"/>
    </source>
</evidence>
<keyword evidence="1" id="KW-0472">Membrane</keyword>
<keyword evidence="1" id="KW-0812">Transmembrane</keyword>
<dbReference type="Proteomes" id="UP000745859">
    <property type="component" value="Unassembled WGS sequence"/>
</dbReference>
<dbReference type="EMBL" id="JAASQL010000001">
    <property type="protein sequence ID" value="NIJ44559.1"/>
    <property type="molecule type" value="Genomic_DNA"/>
</dbReference>
<dbReference type="RefSeq" id="WP_208412286.1">
    <property type="nucleotide sequence ID" value="NZ_JAASQL010000001.1"/>
</dbReference>
<comment type="caution">
    <text evidence="3">The sequence shown here is derived from an EMBL/GenBank/DDBJ whole genome shotgun (WGS) entry which is preliminary data.</text>
</comment>
<organism evidence="3 4">
    <name type="scientific">Wenyingzhuangia heitensis</name>
    <dbReference type="NCBI Taxonomy" id="1487859"/>
    <lineage>
        <taxon>Bacteria</taxon>
        <taxon>Pseudomonadati</taxon>
        <taxon>Bacteroidota</taxon>
        <taxon>Flavobacteriia</taxon>
        <taxon>Flavobacteriales</taxon>
        <taxon>Flavobacteriaceae</taxon>
        <taxon>Wenyingzhuangia</taxon>
    </lineage>
</organism>
<keyword evidence="1" id="KW-1133">Transmembrane helix</keyword>
<evidence type="ECO:0000256" key="1">
    <source>
        <dbReference type="SAM" id="Phobius"/>
    </source>
</evidence>
<proteinExistence type="predicted"/>
<feature type="transmembrane region" description="Helical" evidence="1">
    <location>
        <begin position="70"/>
        <end position="89"/>
    </location>
</feature>
<evidence type="ECO:0000313" key="3">
    <source>
        <dbReference type="EMBL" id="NIJ44559.1"/>
    </source>
</evidence>
<name>A0ABX0U890_9FLAO</name>
<sequence length="190" mass="21733">MNNPYFIALILTLFFFHFSSFSQEKNEGNLSMDSKAFLEDTESFNPLSPAKAAFYSAIVPGLGQAYNGRYWKIPIVYGALASSLYYYSINNRSYKRYRKAFKQRQAGQTDEFINTFSTESLESAQQILRKNRDTSLLTFVGLYALQILEASIDAHLLQFNISDNITFDPKLMQEPSSQKNYVGLSLNLNF</sequence>
<dbReference type="InterPro" id="IPR043738">
    <property type="entry name" value="DUF5683"/>
</dbReference>
<protein>
    <recommendedName>
        <fullName evidence="2">DUF5683 domain-containing protein</fullName>
    </recommendedName>
</protein>
<accession>A0ABX0U890</accession>
<reference evidence="3 4" key="1">
    <citation type="submission" date="2020-03" db="EMBL/GenBank/DDBJ databases">
        <title>Genomic Encyclopedia of Type Strains, Phase IV (KMG-IV): sequencing the most valuable type-strain genomes for metagenomic binning, comparative biology and taxonomic classification.</title>
        <authorList>
            <person name="Goeker M."/>
        </authorList>
    </citation>
    <scope>NUCLEOTIDE SEQUENCE [LARGE SCALE GENOMIC DNA]</scope>
    <source>
        <strain evidence="3 4">DSM 101599</strain>
    </source>
</reference>
<feature type="domain" description="DUF5683" evidence="2">
    <location>
        <begin position="46"/>
        <end position="190"/>
    </location>
</feature>